<name>A0ABR4D5N8_9PEZI</name>
<dbReference type="GeneID" id="98128112"/>
<feature type="compositionally biased region" description="Low complexity" evidence="6">
    <location>
        <begin position="47"/>
        <end position="61"/>
    </location>
</feature>
<feature type="region of interest" description="Disordered" evidence="6">
    <location>
        <begin position="1"/>
        <end position="61"/>
    </location>
</feature>
<keyword evidence="3" id="KW-0812">Transmembrane</keyword>
<accession>A0ABR4D5N8</accession>
<proteinExistence type="inferred from homology"/>
<feature type="region of interest" description="Disordered" evidence="6">
    <location>
        <begin position="241"/>
        <end position="295"/>
    </location>
</feature>
<evidence type="ECO:0000256" key="4">
    <source>
        <dbReference type="ARBA" id="ARBA00022989"/>
    </source>
</evidence>
<dbReference type="EMBL" id="JAZGUE010000006">
    <property type="protein sequence ID" value="KAL2265625.1"/>
    <property type="molecule type" value="Genomic_DNA"/>
</dbReference>
<evidence type="ECO:0000256" key="3">
    <source>
        <dbReference type="ARBA" id="ARBA00022692"/>
    </source>
</evidence>
<comment type="caution">
    <text evidence="7">The sequence shown here is derived from an EMBL/GenBank/DDBJ whole genome shotgun (WGS) entry which is preliminary data.</text>
</comment>
<evidence type="ECO:0000256" key="2">
    <source>
        <dbReference type="ARBA" id="ARBA00009824"/>
    </source>
</evidence>
<dbReference type="Proteomes" id="UP001600064">
    <property type="component" value="Unassembled WGS sequence"/>
</dbReference>
<sequence>MSSSKAVEASPSKPLEQNGPESTSPALEATAAEVTAGDQTPADDNKNNNNNNNNNTAVAAATATTAAVAAAAAEMPPNGRQRPGPLRREADLSSIVGPADKPDVAALVTAVTNSMLQRIVHLFDPANGDPDASNPRVSYWSKLPTHLKDLTLNDAVGAAQPSGNTNNLWENVKPARPKKAGRARDRRDAVRRKHADTPSQMDAGAAPAEPAPPPRLQELKKEALLHFRKWQSAVHRRISEISVKKPLEQHPPPPGVSAPRGRRGTSNRRGRQAGSRAQHQHDNWTSRTTAGGMPGASTWTPAESFLVLSADPLLTRLFPPLPTPLASWSAERRCLLFHALFLMLLSIENYGAYTRVLLLNIASALRLPLYVLTDDEDRMGAALAQIAKDIPPDLLVPKKTEDGKPIRGKWKGLLGSGPVGLSKIAAALDSARVGSVFGIRGIPSNAATGLLGILAENSLATAAMFGMCGARNSNRMMEHYLRDVADLAFRPLRGALRDQAELGKIAAESRRLRIVLGIGGWLMNRDDTISPWHCLGPQNEVYAVQWELEALAKLGASFDTLVRSAAWSAAKKEIAGRTVLSNLAERRWPSGLIKISKIIDNNWNNGMVRADKLGAVLADVLISKAQGERGVSLIGYSLGARAVYACLMCLAEKRAFGLVENAVLMGCPAPSEPLAWCTMKSVVAGRLINVYSENDYILGFLYRTGSVDFGLAGLQRVVGVGGVENVDVTAKVSVHLRYRYLAGSILQHIGWEDMVPEQIARHEADMSCYEDRNRKHEERRDAIEMGWWEQAQREDQQGVIRTRMRKKGKK</sequence>
<evidence type="ECO:0000256" key="6">
    <source>
        <dbReference type="SAM" id="MobiDB-lite"/>
    </source>
</evidence>
<comment type="similarity">
    <text evidence="2">Belongs to the TMCO4 family.</text>
</comment>
<reference evidence="7 8" key="1">
    <citation type="journal article" date="2024" name="Commun. Biol.">
        <title>Comparative genomic analysis of thermophilic fungi reveals convergent evolutionary adaptations and gene losses.</title>
        <authorList>
            <person name="Steindorff A.S."/>
            <person name="Aguilar-Pontes M.V."/>
            <person name="Robinson A.J."/>
            <person name="Andreopoulos B."/>
            <person name="LaButti K."/>
            <person name="Kuo A."/>
            <person name="Mondo S."/>
            <person name="Riley R."/>
            <person name="Otillar R."/>
            <person name="Haridas S."/>
            <person name="Lipzen A."/>
            <person name="Grimwood J."/>
            <person name="Schmutz J."/>
            <person name="Clum A."/>
            <person name="Reid I.D."/>
            <person name="Moisan M.C."/>
            <person name="Butler G."/>
            <person name="Nguyen T.T.M."/>
            <person name="Dewar K."/>
            <person name="Conant G."/>
            <person name="Drula E."/>
            <person name="Henrissat B."/>
            <person name="Hansel C."/>
            <person name="Singer S."/>
            <person name="Hutchinson M.I."/>
            <person name="de Vries R.P."/>
            <person name="Natvig D.O."/>
            <person name="Powell A.J."/>
            <person name="Tsang A."/>
            <person name="Grigoriev I.V."/>
        </authorList>
    </citation>
    <scope>NUCLEOTIDE SEQUENCE [LARGE SCALE GENOMIC DNA]</scope>
    <source>
        <strain evidence="7 8">ATCC 22073</strain>
    </source>
</reference>
<evidence type="ECO:0000256" key="5">
    <source>
        <dbReference type="ARBA" id="ARBA00023136"/>
    </source>
</evidence>
<evidence type="ECO:0000313" key="8">
    <source>
        <dbReference type="Proteomes" id="UP001600064"/>
    </source>
</evidence>
<dbReference type="Pfam" id="PF05277">
    <property type="entry name" value="DUF726"/>
    <property type="match status" value="1"/>
</dbReference>
<comment type="subcellular location">
    <subcellularLocation>
        <location evidence="1">Membrane</location>
        <topology evidence="1">Multi-pass membrane protein</topology>
    </subcellularLocation>
</comment>
<keyword evidence="5" id="KW-0472">Membrane</keyword>
<dbReference type="PANTHER" id="PTHR17920">
    <property type="entry name" value="TRANSMEMBRANE AND COILED-COIL DOMAIN-CONTAINING PROTEIN 4 TMCO4"/>
    <property type="match status" value="1"/>
</dbReference>
<evidence type="ECO:0008006" key="9">
    <source>
        <dbReference type="Google" id="ProtNLM"/>
    </source>
</evidence>
<keyword evidence="4" id="KW-1133">Transmembrane helix</keyword>
<dbReference type="PANTHER" id="PTHR17920:SF22">
    <property type="entry name" value="DUF726 DOMAIN PROTEIN (AFU_ORTHOLOGUE AFUA_2G12860)"/>
    <property type="match status" value="1"/>
</dbReference>
<dbReference type="InterPro" id="IPR007941">
    <property type="entry name" value="DUF726"/>
</dbReference>
<gene>
    <name evidence="7" type="ORF">VTJ83DRAFT_6725</name>
</gene>
<keyword evidence="8" id="KW-1185">Reference proteome</keyword>
<evidence type="ECO:0000256" key="1">
    <source>
        <dbReference type="ARBA" id="ARBA00004141"/>
    </source>
</evidence>
<feature type="region of interest" description="Disordered" evidence="6">
    <location>
        <begin position="158"/>
        <end position="214"/>
    </location>
</feature>
<protein>
    <recommendedName>
        <fullName evidence="9">DUF726 domain-containing protein</fullName>
    </recommendedName>
</protein>
<evidence type="ECO:0000313" key="7">
    <source>
        <dbReference type="EMBL" id="KAL2265625.1"/>
    </source>
</evidence>
<dbReference type="SUPFAM" id="SSF53474">
    <property type="entry name" value="alpha/beta-Hydrolases"/>
    <property type="match status" value="1"/>
</dbReference>
<organism evidence="7 8">
    <name type="scientific">Remersonia thermophila</name>
    <dbReference type="NCBI Taxonomy" id="72144"/>
    <lineage>
        <taxon>Eukaryota</taxon>
        <taxon>Fungi</taxon>
        <taxon>Dikarya</taxon>
        <taxon>Ascomycota</taxon>
        <taxon>Pezizomycotina</taxon>
        <taxon>Sordariomycetes</taxon>
        <taxon>Sordariomycetidae</taxon>
        <taxon>Sordariales</taxon>
        <taxon>Sordariales incertae sedis</taxon>
        <taxon>Remersonia</taxon>
    </lineage>
</organism>
<feature type="compositionally biased region" description="Basic residues" evidence="6">
    <location>
        <begin position="260"/>
        <end position="271"/>
    </location>
</feature>
<dbReference type="RefSeq" id="XP_070864352.1">
    <property type="nucleotide sequence ID" value="XM_071013468.1"/>
</dbReference>
<dbReference type="InterPro" id="IPR029058">
    <property type="entry name" value="AB_hydrolase_fold"/>
</dbReference>